<keyword evidence="1" id="KW-0446">Lipid-binding</keyword>
<dbReference type="NCBIfam" id="TIGR00762">
    <property type="entry name" value="DegV"/>
    <property type="match status" value="1"/>
</dbReference>
<evidence type="ECO:0000313" key="2">
    <source>
        <dbReference type="EMBL" id="GAV23771.1"/>
    </source>
</evidence>
<name>A0A1L8CY16_9THEO</name>
<dbReference type="PANTHER" id="PTHR33434">
    <property type="entry name" value="DEGV DOMAIN-CONTAINING PROTEIN DR_1986-RELATED"/>
    <property type="match status" value="1"/>
</dbReference>
<organism evidence="2 3">
    <name type="scientific">Carboxydothermus pertinax</name>
    <dbReference type="NCBI Taxonomy" id="870242"/>
    <lineage>
        <taxon>Bacteria</taxon>
        <taxon>Bacillati</taxon>
        <taxon>Bacillota</taxon>
        <taxon>Clostridia</taxon>
        <taxon>Thermoanaerobacterales</taxon>
        <taxon>Thermoanaerobacteraceae</taxon>
        <taxon>Carboxydothermus</taxon>
    </lineage>
</organism>
<dbReference type="InterPro" id="IPR003797">
    <property type="entry name" value="DegV"/>
</dbReference>
<accession>A0A1L8CY16</accession>
<dbReference type="RefSeq" id="WP_075860158.1">
    <property type="nucleotide sequence ID" value="NZ_BDJK01000055.1"/>
</dbReference>
<dbReference type="PANTHER" id="PTHR33434:SF2">
    <property type="entry name" value="FATTY ACID-BINDING PROTEIN TM_1468"/>
    <property type="match status" value="1"/>
</dbReference>
<dbReference type="PROSITE" id="PS51482">
    <property type="entry name" value="DEGV"/>
    <property type="match status" value="1"/>
</dbReference>
<dbReference type="InterPro" id="IPR043168">
    <property type="entry name" value="DegV_C"/>
</dbReference>
<reference evidence="3" key="1">
    <citation type="submission" date="2016-12" db="EMBL/GenBank/DDBJ databases">
        <title>Draft Genome Sequences od Carboxydothermus pertinax and islandicus, Hydrogenogenic Carboxydotrophic Bacteria.</title>
        <authorList>
            <person name="Fukuyama Y."/>
            <person name="Ohmae K."/>
            <person name="Yoneda Y."/>
            <person name="Yoshida T."/>
            <person name="Sako Y."/>
        </authorList>
    </citation>
    <scope>NUCLEOTIDE SEQUENCE [LARGE SCALE GENOMIC DNA]</scope>
    <source>
        <strain evidence="3">Ug1</strain>
    </source>
</reference>
<dbReference type="SUPFAM" id="SSF82549">
    <property type="entry name" value="DAK1/DegV-like"/>
    <property type="match status" value="1"/>
</dbReference>
<gene>
    <name evidence="2" type="ORF">cpu_22810</name>
</gene>
<proteinExistence type="predicted"/>
<dbReference type="STRING" id="870242.cpu_22810"/>
<dbReference type="EMBL" id="BDJK01000055">
    <property type="protein sequence ID" value="GAV23771.1"/>
    <property type="molecule type" value="Genomic_DNA"/>
</dbReference>
<evidence type="ECO:0008006" key="4">
    <source>
        <dbReference type="Google" id="ProtNLM"/>
    </source>
</evidence>
<dbReference type="OrthoDB" id="9780660at2"/>
<dbReference type="Pfam" id="PF02645">
    <property type="entry name" value="DegV"/>
    <property type="match status" value="1"/>
</dbReference>
<dbReference type="GO" id="GO:0008289">
    <property type="term" value="F:lipid binding"/>
    <property type="evidence" value="ECO:0007669"/>
    <property type="project" value="UniProtKB-KW"/>
</dbReference>
<comment type="caution">
    <text evidence="2">The sequence shown here is derived from an EMBL/GenBank/DDBJ whole genome shotgun (WGS) entry which is preliminary data.</text>
</comment>
<dbReference type="Gene3D" id="3.40.50.10170">
    <property type="match status" value="1"/>
</dbReference>
<dbReference type="Gene3D" id="3.30.1180.10">
    <property type="match status" value="1"/>
</dbReference>
<evidence type="ECO:0000313" key="3">
    <source>
        <dbReference type="Proteomes" id="UP000187485"/>
    </source>
</evidence>
<dbReference type="Proteomes" id="UP000187485">
    <property type="component" value="Unassembled WGS sequence"/>
</dbReference>
<protein>
    <recommendedName>
        <fullName evidence="4">DegV family protein</fullName>
    </recommendedName>
</protein>
<dbReference type="AlphaFoldDB" id="A0A1L8CY16"/>
<sequence>MNKTFIVADSIGYLTPDYMEENKEILEIVPLTAHIGQYDFIDSLTEIKRYYEVLMSTKERPTTSQPPSSAFKKIFEEKLKLGYEIVCITISSRFSGTYNSALAAANELDGRKIYVLDSKAIVGAQTYMIKYAVQKAREGEEALKIYQELRSIVPRMKLYFVPDSLEFLHRGGRIGGAAALFGSILQIKPVLTMVDGAIEVVEKIRTFNKAFEKLYDLIPSDALWAGVVEFYARDAAIKMQNKLKEKLGRDDIEIHSVGPVIASHIGPGALGTVYLAKD</sequence>
<dbReference type="InterPro" id="IPR050270">
    <property type="entry name" value="DegV_domain_contain"/>
</dbReference>
<evidence type="ECO:0000256" key="1">
    <source>
        <dbReference type="ARBA" id="ARBA00023121"/>
    </source>
</evidence>
<keyword evidence="3" id="KW-1185">Reference proteome</keyword>